<evidence type="ECO:0000256" key="1">
    <source>
        <dbReference type="SAM" id="Coils"/>
    </source>
</evidence>
<feature type="compositionally biased region" description="Low complexity" evidence="2">
    <location>
        <begin position="25"/>
        <end position="35"/>
    </location>
</feature>
<keyword evidence="3" id="KW-0732">Signal</keyword>
<feature type="signal peptide" evidence="3">
    <location>
        <begin position="1"/>
        <end position="22"/>
    </location>
</feature>
<feature type="region of interest" description="Disordered" evidence="2">
    <location>
        <begin position="25"/>
        <end position="44"/>
    </location>
</feature>
<dbReference type="EMBL" id="JACHDY010000001">
    <property type="protein sequence ID" value="MBB5315432.1"/>
    <property type="molecule type" value="Genomic_DNA"/>
</dbReference>
<name>A0A7W8MPQ6_9BACT</name>
<evidence type="ECO:0000313" key="4">
    <source>
        <dbReference type="EMBL" id="MBB5315432.1"/>
    </source>
</evidence>
<keyword evidence="1" id="KW-0175">Coiled coil</keyword>
<accession>A0A7W8MPQ6</accession>
<proteinExistence type="predicted"/>
<gene>
    <name evidence="4" type="ORF">HDF09_000082</name>
</gene>
<evidence type="ECO:0000256" key="3">
    <source>
        <dbReference type="SAM" id="SignalP"/>
    </source>
</evidence>
<dbReference type="AlphaFoldDB" id="A0A7W8MPQ6"/>
<dbReference type="Proteomes" id="UP000568106">
    <property type="component" value="Unassembled WGS sequence"/>
</dbReference>
<sequence>MTKQLRATMAAILVISSISLQAQTSTATKKTTSKAPVHKKAPVESPLARQIRELREQMLSQQAQIDALKQQNADKDAKLAAAQQSAQDAQTAAANASAKADSLTATVSTNTDAVSSLNSTVTDLKTTNVGLAQTISDTKKTISDELESPLAIHYKGVAITPVAFFAAESVYRQRSLNSDVNTPFNSTPYPGAAQSNTSEFNFSGRQSRIGALFVANPGPFKLSGYVEADFLGAGITSNDNQSNSYVLRQRQIWGQVATNKGFTLTGGQMWSLVTETKKSTDNRTENLPMTIDAQYQVGFSWERQPGVRFQQKIGGLTGAVAVEQAEYIYSASNANNNFFIGNAGTGGGLYNVSTNYSNNIAPDVIVKFTYDAKVGHFEAGGLARWFRDRYYPNQTLTVPSAAGAANNTKVGGGFFANARVPVTHFADFGVHFLGGTGVGRYGTATLPDITVHPDGTLEPIKNYQALGSLELHPTKKLDVFGYFGGEYAQRTIYLSTLGSSAGKQIGYAPTNAVDSGCGTEGLPTATTTNPFAGSAPYNPAGAGSCAGATRAVFEGTAGFTYRVYTNPKYGRLQYQMQYSYLTRDAWSGITSATGATTTTYGSPKATNNMVFTSMRYYLP</sequence>
<keyword evidence="5" id="KW-1185">Reference proteome</keyword>
<reference evidence="4" key="1">
    <citation type="submission" date="2020-08" db="EMBL/GenBank/DDBJ databases">
        <title>Genomic Encyclopedia of Type Strains, Phase IV (KMG-V): Genome sequencing to study the core and pangenomes of soil and plant-associated prokaryotes.</title>
        <authorList>
            <person name="Whitman W."/>
        </authorList>
    </citation>
    <scope>NUCLEOTIDE SEQUENCE [LARGE SCALE GENOMIC DNA]</scope>
    <source>
        <strain evidence="4">M8UP27</strain>
    </source>
</reference>
<comment type="caution">
    <text evidence="4">The sequence shown here is derived from an EMBL/GenBank/DDBJ whole genome shotgun (WGS) entry which is preliminary data.</text>
</comment>
<feature type="chain" id="PRO_5030770544" evidence="3">
    <location>
        <begin position="23"/>
        <end position="619"/>
    </location>
</feature>
<protein>
    <submittedName>
        <fullName evidence="4">Uncharacterized protein</fullName>
    </submittedName>
</protein>
<evidence type="ECO:0000313" key="5">
    <source>
        <dbReference type="Proteomes" id="UP000568106"/>
    </source>
</evidence>
<organism evidence="4 5">
    <name type="scientific">Tunturiibacter empetritectus</name>
    <dbReference type="NCBI Taxonomy" id="3069691"/>
    <lineage>
        <taxon>Bacteria</taxon>
        <taxon>Pseudomonadati</taxon>
        <taxon>Acidobacteriota</taxon>
        <taxon>Terriglobia</taxon>
        <taxon>Terriglobales</taxon>
        <taxon>Acidobacteriaceae</taxon>
        <taxon>Tunturiibacter</taxon>
    </lineage>
</organism>
<feature type="coiled-coil region" evidence="1">
    <location>
        <begin position="51"/>
        <end position="99"/>
    </location>
</feature>
<evidence type="ECO:0000256" key="2">
    <source>
        <dbReference type="SAM" id="MobiDB-lite"/>
    </source>
</evidence>